<gene>
    <name evidence="1" type="ORF">PCOR1329_LOCUS69852</name>
</gene>
<name>A0ABN9WVN2_9DINO</name>
<accession>A0ABN9WVN2</accession>
<dbReference type="Proteomes" id="UP001189429">
    <property type="component" value="Unassembled WGS sequence"/>
</dbReference>
<proteinExistence type="predicted"/>
<comment type="caution">
    <text evidence="1">The sequence shown here is derived from an EMBL/GenBank/DDBJ whole genome shotgun (WGS) entry which is preliminary data.</text>
</comment>
<protein>
    <submittedName>
        <fullName evidence="1">Uncharacterized protein</fullName>
    </submittedName>
</protein>
<sequence length="204" mass="22427">EQVAEALALRRKVKGHSGPQTGVPASRDCDVPCRGRSQRARGAGPAAWRVKAENDGQHAKPDLGFKGAQKALQALLLKFLLQLGQSKRNIEGVVLDCLIVDGTSQEDIQTGAQGLKYNEAVTAPGKGHAHGPPHLWVSRGLLMALLHRKDVVGTASAKKIVEMKQVIETWNMAKRCDMIKSCKMDRCYDVNKRKLMLNMHPHIR</sequence>
<organism evidence="1 2">
    <name type="scientific">Prorocentrum cordatum</name>
    <dbReference type="NCBI Taxonomy" id="2364126"/>
    <lineage>
        <taxon>Eukaryota</taxon>
        <taxon>Sar</taxon>
        <taxon>Alveolata</taxon>
        <taxon>Dinophyceae</taxon>
        <taxon>Prorocentrales</taxon>
        <taxon>Prorocentraceae</taxon>
        <taxon>Prorocentrum</taxon>
    </lineage>
</organism>
<feature type="non-terminal residue" evidence="1">
    <location>
        <position position="1"/>
    </location>
</feature>
<keyword evidence="2" id="KW-1185">Reference proteome</keyword>
<evidence type="ECO:0000313" key="2">
    <source>
        <dbReference type="Proteomes" id="UP001189429"/>
    </source>
</evidence>
<reference evidence="1" key="1">
    <citation type="submission" date="2023-10" db="EMBL/GenBank/DDBJ databases">
        <authorList>
            <person name="Chen Y."/>
            <person name="Shah S."/>
            <person name="Dougan E. K."/>
            <person name="Thang M."/>
            <person name="Chan C."/>
        </authorList>
    </citation>
    <scope>NUCLEOTIDE SEQUENCE [LARGE SCALE GENOMIC DNA]</scope>
</reference>
<evidence type="ECO:0000313" key="1">
    <source>
        <dbReference type="EMBL" id="CAK0889283.1"/>
    </source>
</evidence>
<dbReference type="EMBL" id="CAUYUJ010019187">
    <property type="protein sequence ID" value="CAK0889283.1"/>
    <property type="molecule type" value="Genomic_DNA"/>
</dbReference>